<feature type="region of interest" description="Disordered" evidence="11">
    <location>
        <begin position="2157"/>
        <end position="2178"/>
    </location>
</feature>
<feature type="compositionally biased region" description="Basic and acidic residues" evidence="11">
    <location>
        <begin position="1707"/>
        <end position="1719"/>
    </location>
</feature>
<dbReference type="CDD" id="cd00065">
    <property type="entry name" value="FYVE_like_SF"/>
    <property type="match status" value="1"/>
</dbReference>
<reference evidence="15 16" key="1">
    <citation type="journal article" date="2016" name="Mol. Biol. Evol.">
        <title>Genome-Wide Survey of Gut Fungi (Harpellales) Reveals the First Horizontally Transferred Ubiquitin Gene from a Mosquito Host.</title>
        <authorList>
            <person name="Wang Y."/>
            <person name="White M.M."/>
            <person name="Kvist S."/>
            <person name="Moncalvo J.M."/>
        </authorList>
    </citation>
    <scope>NUCLEOTIDE SEQUENCE [LARGE SCALE GENOMIC DNA]</scope>
    <source>
        <strain evidence="15 16">ALG-7-W6</strain>
    </source>
</reference>
<dbReference type="PROSITE" id="PS51455">
    <property type="entry name" value="PIPK"/>
    <property type="match status" value="1"/>
</dbReference>
<dbReference type="InterPro" id="IPR002423">
    <property type="entry name" value="Cpn60/GroEL/TCP-1"/>
</dbReference>
<dbReference type="SMART" id="SM00330">
    <property type="entry name" value="PIPKc"/>
    <property type="match status" value="1"/>
</dbReference>
<feature type="region of interest" description="Disordered" evidence="11">
    <location>
        <begin position="2024"/>
        <end position="2046"/>
    </location>
</feature>
<feature type="domain" description="FYVE-type" evidence="13">
    <location>
        <begin position="265"/>
        <end position="325"/>
    </location>
</feature>
<dbReference type="Gene3D" id="3.30.40.10">
    <property type="entry name" value="Zinc/RING finger domain, C3HC4 (zinc finger)"/>
    <property type="match status" value="1"/>
</dbReference>
<dbReference type="Proteomes" id="UP000187455">
    <property type="component" value="Unassembled WGS sequence"/>
</dbReference>
<dbReference type="CDD" id="cd17300">
    <property type="entry name" value="PIPKc_PIKfyve"/>
    <property type="match status" value="1"/>
</dbReference>
<comment type="caution">
    <text evidence="15">The sequence shown here is derived from an EMBL/GenBank/DDBJ whole genome shotgun (WGS) entry which is preliminary data.</text>
</comment>
<dbReference type="InterPro" id="IPR027484">
    <property type="entry name" value="PInositol-4-P-5-kinase_N"/>
</dbReference>
<dbReference type="GO" id="GO:0000285">
    <property type="term" value="F:1-phosphatidylinositol-3-phosphate 5-kinase activity"/>
    <property type="evidence" value="ECO:0007669"/>
    <property type="project" value="UniProtKB-EC"/>
</dbReference>
<keyword evidence="6 10" id="KW-0418">Kinase</keyword>
<organism evidence="15 16">
    <name type="scientific">Smittium mucronatum</name>
    <dbReference type="NCBI Taxonomy" id="133383"/>
    <lineage>
        <taxon>Eukaryota</taxon>
        <taxon>Fungi</taxon>
        <taxon>Fungi incertae sedis</taxon>
        <taxon>Zoopagomycota</taxon>
        <taxon>Kickxellomycotina</taxon>
        <taxon>Harpellomycetes</taxon>
        <taxon>Harpellales</taxon>
        <taxon>Legeriomycetaceae</taxon>
        <taxon>Smittium</taxon>
    </lineage>
</organism>
<dbReference type="Pfam" id="PF00118">
    <property type="entry name" value="Cpn60_TCP1"/>
    <property type="match status" value="1"/>
</dbReference>
<dbReference type="InterPro" id="IPR011011">
    <property type="entry name" value="Znf_FYVE_PHD"/>
</dbReference>
<feature type="compositionally biased region" description="Polar residues" evidence="11">
    <location>
        <begin position="1871"/>
        <end position="1881"/>
    </location>
</feature>
<evidence type="ECO:0000313" key="15">
    <source>
        <dbReference type="EMBL" id="OLY83113.1"/>
    </source>
</evidence>
<dbReference type="Gene3D" id="3.30.800.10">
    <property type="entry name" value="Phosphatidylinositol Phosphate Kinase II Beta"/>
    <property type="match status" value="1"/>
</dbReference>
<feature type="compositionally biased region" description="Low complexity" evidence="11">
    <location>
        <begin position="2027"/>
        <end position="2038"/>
    </location>
</feature>
<keyword evidence="5 9" id="KW-0863">Zinc-finger</keyword>
<dbReference type="InterPro" id="IPR001841">
    <property type="entry name" value="Znf_RING"/>
</dbReference>
<dbReference type="PROSITE" id="PS50089">
    <property type="entry name" value="ZF_RING_2"/>
    <property type="match status" value="1"/>
</dbReference>
<evidence type="ECO:0000259" key="13">
    <source>
        <dbReference type="PROSITE" id="PS50178"/>
    </source>
</evidence>
<feature type="compositionally biased region" description="Polar residues" evidence="11">
    <location>
        <begin position="1771"/>
        <end position="1780"/>
    </location>
</feature>
<dbReference type="GO" id="GO:0005524">
    <property type="term" value="F:ATP binding"/>
    <property type="evidence" value="ECO:0007669"/>
    <property type="project" value="UniProtKB-UniRule"/>
</dbReference>
<feature type="compositionally biased region" description="Basic residues" evidence="11">
    <location>
        <begin position="2359"/>
        <end position="2373"/>
    </location>
</feature>
<evidence type="ECO:0000256" key="9">
    <source>
        <dbReference type="PROSITE-ProRule" id="PRU00175"/>
    </source>
</evidence>
<accession>A0A1R0H1W2</accession>
<dbReference type="InterPro" id="IPR000306">
    <property type="entry name" value="Znf_FYVE"/>
</dbReference>
<feature type="compositionally biased region" description="Polar residues" evidence="11">
    <location>
        <begin position="1642"/>
        <end position="1651"/>
    </location>
</feature>
<evidence type="ECO:0000256" key="8">
    <source>
        <dbReference type="ARBA" id="ARBA00022840"/>
    </source>
</evidence>
<dbReference type="PANTHER" id="PTHR45748">
    <property type="entry name" value="1-PHOSPHATIDYLINOSITOL 3-PHOSPHATE 5-KINASE-RELATED"/>
    <property type="match status" value="1"/>
</dbReference>
<feature type="compositionally biased region" description="Polar residues" evidence="11">
    <location>
        <begin position="2332"/>
        <end position="2345"/>
    </location>
</feature>
<evidence type="ECO:0000259" key="14">
    <source>
        <dbReference type="PROSITE" id="PS51455"/>
    </source>
</evidence>
<dbReference type="FunFam" id="3.30.810.10:FF:000001">
    <property type="entry name" value="1-phosphatidylinositol 3-phosphate 5-kinase FAB1"/>
    <property type="match status" value="1"/>
</dbReference>
<evidence type="ECO:0000259" key="12">
    <source>
        <dbReference type="PROSITE" id="PS50089"/>
    </source>
</evidence>
<dbReference type="GO" id="GO:0008270">
    <property type="term" value="F:zinc ion binding"/>
    <property type="evidence" value="ECO:0007669"/>
    <property type="project" value="UniProtKB-KW"/>
</dbReference>
<evidence type="ECO:0000256" key="3">
    <source>
        <dbReference type="ARBA" id="ARBA00022723"/>
    </source>
</evidence>
<feature type="region of interest" description="Disordered" evidence="11">
    <location>
        <begin position="1801"/>
        <end position="1820"/>
    </location>
</feature>
<feature type="domain" description="RING-type" evidence="12">
    <location>
        <begin position="271"/>
        <end position="321"/>
    </location>
</feature>
<feature type="region of interest" description="Disordered" evidence="11">
    <location>
        <begin position="2332"/>
        <end position="2378"/>
    </location>
</feature>
<evidence type="ECO:0000256" key="5">
    <source>
        <dbReference type="ARBA" id="ARBA00022771"/>
    </source>
</evidence>
<evidence type="ECO:0000256" key="2">
    <source>
        <dbReference type="ARBA" id="ARBA00022679"/>
    </source>
</evidence>
<evidence type="ECO:0000256" key="10">
    <source>
        <dbReference type="PROSITE-ProRule" id="PRU00781"/>
    </source>
</evidence>
<feature type="region of interest" description="Disordered" evidence="11">
    <location>
        <begin position="1850"/>
        <end position="1881"/>
    </location>
</feature>
<proteinExistence type="predicted"/>
<dbReference type="InterPro" id="IPR027409">
    <property type="entry name" value="GroEL-like_apical_dom_sf"/>
</dbReference>
<feature type="domain" description="PIPK" evidence="14">
    <location>
        <begin position="2479"/>
        <end position="2806"/>
    </location>
</feature>
<dbReference type="SUPFAM" id="SSF52029">
    <property type="entry name" value="GroEL apical domain-like"/>
    <property type="match status" value="1"/>
</dbReference>
<feature type="compositionally biased region" description="Low complexity" evidence="11">
    <location>
        <begin position="2162"/>
        <end position="2178"/>
    </location>
</feature>
<dbReference type="Pfam" id="PF01504">
    <property type="entry name" value="PIP5K"/>
    <property type="match status" value="1"/>
</dbReference>
<dbReference type="GO" id="GO:0046488">
    <property type="term" value="P:phosphatidylinositol metabolic process"/>
    <property type="evidence" value="ECO:0007669"/>
    <property type="project" value="UniProtKB-UniRule"/>
</dbReference>
<evidence type="ECO:0000256" key="1">
    <source>
        <dbReference type="ARBA" id="ARBA00012009"/>
    </source>
</evidence>
<evidence type="ECO:0000313" key="16">
    <source>
        <dbReference type="Proteomes" id="UP000187455"/>
    </source>
</evidence>
<feature type="compositionally biased region" description="Polar residues" evidence="11">
    <location>
        <begin position="1850"/>
        <end position="1863"/>
    </location>
</feature>
<dbReference type="SUPFAM" id="SSF56104">
    <property type="entry name" value="SAICAR synthase-like"/>
    <property type="match status" value="1"/>
</dbReference>
<dbReference type="Gene3D" id="3.50.7.10">
    <property type="entry name" value="GroEL"/>
    <property type="match status" value="1"/>
</dbReference>
<dbReference type="Gene3D" id="3.30.810.10">
    <property type="entry name" value="2-Layer Sandwich"/>
    <property type="match status" value="1"/>
</dbReference>
<evidence type="ECO:0000256" key="7">
    <source>
        <dbReference type="ARBA" id="ARBA00022833"/>
    </source>
</evidence>
<feature type="compositionally biased region" description="Low complexity" evidence="11">
    <location>
        <begin position="1451"/>
        <end position="1463"/>
    </location>
</feature>
<dbReference type="Pfam" id="PF01363">
    <property type="entry name" value="FYVE"/>
    <property type="match status" value="1"/>
</dbReference>
<evidence type="ECO:0000256" key="11">
    <source>
        <dbReference type="SAM" id="MobiDB-lite"/>
    </source>
</evidence>
<dbReference type="InterPro" id="IPR027483">
    <property type="entry name" value="PInositol-4-P-4/5-kinase_C_sf"/>
</dbReference>
<dbReference type="OrthoDB" id="5575559at2759"/>
<keyword evidence="8 10" id="KW-0067">ATP-binding</keyword>
<keyword evidence="16" id="KW-1185">Reference proteome</keyword>
<dbReference type="InterPro" id="IPR044769">
    <property type="entry name" value="PIKfyve_PIPKc"/>
</dbReference>
<dbReference type="SUPFAM" id="SSF57903">
    <property type="entry name" value="FYVE/PHD zinc finger"/>
    <property type="match status" value="1"/>
</dbReference>
<keyword evidence="4 10" id="KW-0547">Nucleotide-binding</keyword>
<evidence type="ECO:0000256" key="6">
    <source>
        <dbReference type="ARBA" id="ARBA00022777"/>
    </source>
</evidence>
<dbReference type="PROSITE" id="PS50178">
    <property type="entry name" value="ZF_FYVE"/>
    <property type="match status" value="1"/>
</dbReference>
<dbReference type="InterPro" id="IPR013083">
    <property type="entry name" value="Znf_RING/FYVE/PHD"/>
</dbReference>
<dbReference type="EMBL" id="LSSL01001065">
    <property type="protein sequence ID" value="OLY83113.1"/>
    <property type="molecule type" value="Genomic_DNA"/>
</dbReference>
<protein>
    <recommendedName>
        <fullName evidence="1">1-phosphatidylinositol-3-phosphate 5-kinase</fullName>
        <ecNumber evidence="1">2.7.1.150</ecNumber>
    </recommendedName>
</protein>
<feature type="region of interest" description="Disordered" evidence="11">
    <location>
        <begin position="37"/>
        <end position="63"/>
    </location>
</feature>
<feature type="region of interest" description="Disordered" evidence="11">
    <location>
        <begin position="1434"/>
        <end position="1463"/>
    </location>
</feature>
<gene>
    <name evidence="15" type="ORF">AYI68_g2756</name>
</gene>
<evidence type="ECO:0000256" key="4">
    <source>
        <dbReference type="ARBA" id="ARBA00022741"/>
    </source>
</evidence>
<dbReference type="EC" id="2.7.1.150" evidence="1"/>
<keyword evidence="3" id="KW-0479">Metal-binding</keyword>
<dbReference type="InterPro" id="IPR002498">
    <property type="entry name" value="PInositol-4-P-4/5-kinase_core"/>
</dbReference>
<sequence length="2818" mass="320792">MQFVSFEDYDKISDIRPKYENPFYKLMDRLKLSISQSNVSRNHNKTDESLNSNDSRNKISLKEQKEYDRRVLSQLNTIIAPKNPSAKLSIESSLNPGISRASVVIDKFSPSFGSSRVNHLSVISKSPQSFNSSIDLKKFRLEDSSTTDDLLISSPLRNSSYSNSFSDLQKHISTGSYNSNSRFINEDSHFNSISEVVPTNDFVVKKEFIPLFKKKIPLIPEARKKIKINVEASLNKKPNRVSIEKKPQKLVNYDLDYDTEESKDQEVFSKCDKCKEKFKTSELQHHCNSCGENFCSDCILLTKTNKIVDERFNALVCPSCSQSFTRSSSTQNLQQNLISNTNNDENRIITVKNLVFKNISQINGKNKKAIAKRDIWRNSIKFSENSLIHLKKMCVQLLKDENVVDFQKWIDILVGLVIQSVDYTHVAVEIGGSNDLSQYIRIKIIPNGRIEHSRYLNGAIISKVFANKNNSKVIKDVRLIIISFPLKYDTIEDQYVSLGKVNELEDKYVSKVVSRIASYKPNLLLLEKGISNSFLKELSKRNISVVTDIRRSVLRNIAYLAGADIISSVDKLYNNPALGKCGNMYTQVFQNEDMLCGVENIIFLDNCKPERGGTIILRGGSGIELAPVKRAAKMLLSLAHGLGSQQAIITNDFGVFSHELAKRKELLSFKTMDHLEANKVLQTYSQKISSTFPYSILKYPPELIRMVEAENKLKILNDRYTHLNLGFDEISESTHPSTPSIPLDLQFPLSQKFLKDNKNTEESRSYLSFLRESAPLERLVNLGNDFIKNNKVPPSLWENQNLVIAYVVKQNKEVHSGRCRTCIPPQVHTIEFHCLNDTTLGHFLQMICFNLNLDCPSDNPCGYPLYQHTLSYISGDCSVDVSMSEFPCPISGMSEIILMWAECRKCKSKTPYTSLSYDSWYLSFGKYLEIFYNGENITPRASVCQHRLYLDFTHWFTYRNMSVKINRQSLKVYDIIPPSLPLNFEIDTNIEIKNEEVSILSSRLHNYFDSLLSLIKSFPIEDIPPSSKQQYQASVDNLNQRVLSENTYFAKFLSQVSSSSHPADTLSLAQVYVRLQNKVIEWDFLISNLYASLLKQKNSSLASYLGLLKRNHSFATNKTENSALGTIISRSNTNPSPFAAQLNDNDKLSFFDVGSSNIRGDDFYSNDEIVFSSNLNIEPETKLEDTDIPLLGKSPFSDESQYEITQNIDLEVYKRRSHFRRMSIEIIKEERRRDALLKSGTNKKSKYLKPTILPGEHLYFIGNNKNRSESPSNLLIRESVESSSRFDFDSIPQTKIEKLPGIDIDKQSSSLNPITPNSEDLKYVQRFISEKSEFTKVNREKIHSPRMVRGKLEGDKRKLRLNNSDFFSSEPSLIKYTQSAINTRSMHSNFVENSSVKKNNSAFHFNTTGKRLSNYSLIKKPERLLSTRSFSKIDTINNSSPKNRKEMSKESLNNGLNLKNNSYNSYRSKNGNAILNKSKLGSGNIKGEGFNRANHTSNNNSNNGLVTKFPKSNSHIRSLLGINKGEVPKDGYGFPNIIDIFPQRRGILLSSSIQNINLHSQTLNMPNIKVFSTKSVINNRNTKFKKVESSESLREGINNKYNKKIFNKPLLKNPTKPLTGGLTVSSKLETNPRKKVGPVNKPNISHMSKNNNRIHSLSGMKTVKGLSAHPSNLSINSSQMGKKEDYVPQVKKLKQLNNIPLRSAKSKPVDKVRFSDHKNGNNLQYPPLQGSSSKIYSNHNSSLSRFPKQSSFLKLSNKNNSSTYSGKIMENKNNQNSIMKNPTPKKLTANISKGGEFVQEHNYFNPDKSKQSYNNSNSKSREEEYTSIIESIRNLFISNSSILKPTVFERSSNPYHKTPNSLEIESKPLKTPSSSIPNPFRNPNSTNLYLNESHLKKPENNFVSALQSKLKPLHSTWNSFRSSLFGFVKKSDKGDYINEEIASNNEPEGSNYNEFVSYTKILNDISLFKDKPLISNVPAPKSLKNIRNLGGLETGNILKGHKRHFSDYSQMSSSYPKSGFTIADPTNKNNFGDRNNFNSSENDVKTQLVKENPRFDKFKKGHRLSISLGNVDNYLSYSKSFNFKGTHPPDEANTKNSNLSHKSFVCGSSDSSSSFDLSKRSSIETSNQGLSDYEFNYNPYNDKNPSILRSFVKASGGDLKSDSPSISSTDSSSTSSISSNNWCDLQAIESDSQSFLEDYDSELYKNYNYQSSEKEVYYNNGSHLSHSKMGKYLGIPSISNKKKSKDSSGKLASLDLYDMDYPVIRPHKHGGSVSNTGESELEIPKKSYTNSEDGFSDSNNFENILYTKKGFDEPHLFSNGLFEDSQTADIFPNSQAQSPTISNRNENGDFSKTESAVAKKPHRYKRHSRHKSKDMRYNEDHESYSSYRMDDREEKSGKFWKNILGLLQLSENDSLFDFASKIKYPLLPTDHVIEGCGVIIRETEPSSIVAFILASSNYQAQLHKLYSKYGSPYINSCQDIFIPEKDFEFYSSDHNPSEKNNSASDFDKIKIATNKEVWKFDEDKIDFAFLNLPSHHTEFSFVSGQTRFGCKLYYIAQFEALRQVNLCGETFLESLSRCTELSMTGGKSGSSFLKTKDERYILKHVSKVEMNAFIDFAPAYFNQMFKSYKNKEINLLTRIFGLCKVSLSNNITKNTKRYNFIVMENLFYKKKISRIYDLKGSERNRMAYEKDDNEVLLDENLINYIHDSPIFVSYRSKKLILDAITRDTLFLSNMNVMDYSLLVGIDEENDELVIGIVDFIRTFTWDKKLENWIKDSMFLGTGGKEPTITSPSQYKTRFCDAMTRYFWLAPDIYDIKYE</sequence>
<name>A0A1R0H1W2_9FUNG</name>
<dbReference type="STRING" id="133383.A0A1R0H1W2"/>
<dbReference type="InterPro" id="IPR017455">
    <property type="entry name" value="Znf_FYVE-rel"/>
</dbReference>
<keyword evidence="2 10" id="KW-0808">Transferase</keyword>
<keyword evidence="7" id="KW-0862">Zinc</keyword>
<feature type="compositionally biased region" description="Low complexity" evidence="11">
    <location>
        <begin position="1731"/>
        <end position="1762"/>
    </location>
</feature>
<feature type="region of interest" description="Disordered" evidence="11">
    <location>
        <begin position="1697"/>
        <end position="1789"/>
    </location>
</feature>
<feature type="region of interest" description="Disordered" evidence="11">
    <location>
        <begin position="1631"/>
        <end position="1651"/>
    </location>
</feature>